<dbReference type="EMBL" id="PCQL01000016">
    <property type="protein sequence ID" value="PRC16236.1"/>
    <property type="molecule type" value="Genomic_DNA"/>
</dbReference>
<dbReference type="GO" id="GO:0005829">
    <property type="term" value="C:cytosol"/>
    <property type="evidence" value="ECO:0007669"/>
    <property type="project" value="TreeGrafter"/>
</dbReference>
<dbReference type="PANTHER" id="PTHR21047">
    <property type="entry name" value="DTDP-6-DEOXY-D-GLUCOSE-3,5 EPIMERASE"/>
    <property type="match status" value="1"/>
</dbReference>
<evidence type="ECO:0000313" key="8">
    <source>
        <dbReference type="EMBL" id="PRC16236.1"/>
    </source>
</evidence>
<accession>A0A2S9ELJ9</accession>
<dbReference type="SUPFAM" id="SSF51182">
    <property type="entry name" value="RmlC-like cupins"/>
    <property type="match status" value="1"/>
</dbReference>
<gene>
    <name evidence="8" type="primary">rfbC</name>
    <name evidence="8" type="ORF">CQZ99_16100</name>
</gene>
<feature type="active site" description="Proton donor" evidence="5">
    <location>
        <position position="131"/>
    </location>
</feature>
<evidence type="ECO:0000256" key="2">
    <source>
        <dbReference type="ARBA" id="ARBA00001997"/>
    </source>
</evidence>
<dbReference type="PANTHER" id="PTHR21047:SF2">
    <property type="entry name" value="THYMIDINE DIPHOSPHO-4-KETO-RHAMNOSE 3,5-EPIMERASE"/>
    <property type="match status" value="1"/>
</dbReference>
<dbReference type="InterPro" id="IPR000888">
    <property type="entry name" value="RmlC-like"/>
</dbReference>
<protein>
    <recommendedName>
        <fullName evidence="4 7">dTDP-4-dehydrorhamnose 3,5-epimerase</fullName>
        <ecNumber evidence="3 7">5.1.3.13</ecNumber>
    </recommendedName>
    <alternativeName>
        <fullName evidence="7">Thymidine diphospho-4-keto-rhamnose 3,5-epimerase</fullName>
    </alternativeName>
</protein>
<evidence type="ECO:0000256" key="4">
    <source>
        <dbReference type="ARBA" id="ARBA00019595"/>
    </source>
</evidence>
<comment type="similarity">
    <text evidence="7">Belongs to the dTDP-4-dehydrorhamnose 3,5-epimerase family.</text>
</comment>
<dbReference type="GO" id="GO:0000271">
    <property type="term" value="P:polysaccharide biosynthetic process"/>
    <property type="evidence" value="ECO:0007669"/>
    <property type="project" value="TreeGrafter"/>
</dbReference>
<dbReference type="Proteomes" id="UP000238045">
    <property type="component" value="Unassembled WGS sequence"/>
</dbReference>
<evidence type="ECO:0000256" key="7">
    <source>
        <dbReference type="RuleBase" id="RU364069"/>
    </source>
</evidence>
<name>A0A2S9ELJ9_9PSED</name>
<dbReference type="Pfam" id="PF00908">
    <property type="entry name" value="dTDP_sugar_isom"/>
    <property type="match status" value="1"/>
</dbReference>
<organism evidence="8 9">
    <name type="scientific">Pseudomonas poae</name>
    <dbReference type="NCBI Taxonomy" id="200451"/>
    <lineage>
        <taxon>Bacteria</taxon>
        <taxon>Pseudomonadati</taxon>
        <taxon>Pseudomonadota</taxon>
        <taxon>Gammaproteobacteria</taxon>
        <taxon>Pseudomonadales</taxon>
        <taxon>Pseudomonadaceae</taxon>
        <taxon>Pseudomonas</taxon>
    </lineage>
</organism>
<dbReference type="NCBIfam" id="TIGR01221">
    <property type="entry name" value="rmlC"/>
    <property type="match status" value="1"/>
</dbReference>
<dbReference type="InterPro" id="IPR011051">
    <property type="entry name" value="RmlC_Cupin_sf"/>
</dbReference>
<keyword evidence="9" id="KW-1185">Reference proteome</keyword>
<dbReference type="GO" id="GO:0019305">
    <property type="term" value="P:dTDP-rhamnose biosynthetic process"/>
    <property type="evidence" value="ECO:0007669"/>
    <property type="project" value="UniProtKB-UniRule"/>
</dbReference>
<dbReference type="RefSeq" id="WP_105697656.1">
    <property type="nucleotide sequence ID" value="NZ_CP159260.1"/>
</dbReference>
<dbReference type="GO" id="GO:0008830">
    <property type="term" value="F:dTDP-4-dehydrorhamnose 3,5-epimerase activity"/>
    <property type="evidence" value="ECO:0007669"/>
    <property type="project" value="UniProtKB-UniRule"/>
</dbReference>
<evidence type="ECO:0000256" key="3">
    <source>
        <dbReference type="ARBA" id="ARBA00012098"/>
    </source>
</evidence>
<evidence type="ECO:0000256" key="6">
    <source>
        <dbReference type="PIRSR" id="PIRSR600888-3"/>
    </source>
</evidence>
<comment type="catalytic activity">
    <reaction evidence="1 7">
        <text>dTDP-4-dehydro-6-deoxy-alpha-D-glucose = dTDP-4-dehydro-beta-L-rhamnose</text>
        <dbReference type="Rhea" id="RHEA:16969"/>
        <dbReference type="ChEBI" id="CHEBI:57649"/>
        <dbReference type="ChEBI" id="CHEBI:62830"/>
        <dbReference type="EC" id="5.1.3.13"/>
    </reaction>
</comment>
<keyword evidence="7" id="KW-0413">Isomerase</keyword>
<evidence type="ECO:0000256" key="1">
    <source>
        <dbReference type="ARBA" id="ARBA00001298"/>
    </source>
</evidence>
<evidence type="ECO:0000313" key="9">
    <source>
        <dbReference type="Proteomes" id="UP000238045"/>
    </source>
</evidence>
<dbReference type="EC" id="5.1.3.13" evidence="3 7"/>
<proteinExistence type="inferred from homology"/>
<comment type="function">
    <text evidence="2 7">Catalyzes the epimerization of the C3' and C5'positions of dTDP-6-deoxy-D-xylo-4-hexulose, forming dTDP-6-deoxy-L-lyxo-4-hexulose.</text>
</comment>
<dbReference type="Gene3D" id="2.60.120.10">
    <property type="entry name" value="Jelly Rolls"/>
    <property type="match status" value="1"/>
</dbReference>
<feature type="active site" description="Proton acceptor" evidence="5">
    <location>
        <position position="62"/>
    </location>
</feature>
<dbReference type="CDD" id="cd00438">
    <property type="entry name" value="cupin_RmlC"/>
    <property type="match status" value="1"/>
</dbReference>
<sequence length="181" mass="20274">MNITATELPGVLIIEPKVFGDERGFFYESFNAREFSKATGLQAQFVQDNHSRSQKGVLRGLHYQIEHAQGKLVRVTAGEVLDIAVDIRRSSPNFGKWAGVRLSAENNRQLWIPPGFAHGFVVLSDAAEFLYKTTDYYTPSAERCIRWDDPDLNIDWQLSGAPTLSAKDQVGKSLKDADLFP</sequence>
<comment type="caution">
    <text evidence="8">The sequence shown here is derived from an EMBL/GenBank/DDBJ whole genome shotgun (WGS) entry which is preliminary data.</text>
</comment>
<dbReference type="AlphaFoldDB" id="A0A2S9ELJ9"/>
<dbReference type="InterPro" id="IPR014710">
    <property type="entry name" value="RmlC-like_jellyroll"/>
</dbReference>
<evidence type="ECO:0000256" key="5">
    <source>
        <dbReference type="PIRSR" id="PIRSR600888-1"/>
    </source>
</evidence>
<dbReference type="UniPathway" id="UPA00124"/>
<reference evidence="8 9" key="1">
    <citation type="submission" date="2017-09" db="EMBL/GenBank/DDBJ databases">
        <title>Genomic, metabolic, and phenotypic characteristics of bacterial isolates from the natural microbiome of the model nematode Caenorhabditis elegans.</title>
        <authorList>
            <person name="Zimmermann J."/>
            <person name="Obeng N."/>
            <person name="Yang W."/>
            <person name="Obeng O."/>
            <person name="Kissoyan K."/>
            <person name="Pees B."/>
            <person name="Dirksen P."/>
            <person name="Hoppner M."/>
            <person name="Franke A."/>
            <person name="Rosenstiel P."/>
            <person name="Leippe M."/>
            <person name="Dierking K."/>
            <person name="Kaleta C."/>
            <person name="Schulenburg H."/>
        </authorList>
    </citation>
    <scope>NUCLEOTIDE SEQUENCE [LARGE SCALE GENOMIC DNA]</scope>
    <source>
        <strain evidence="8 9">MYb117</strain>
    </source>
</reference>
<comment type="subunit">
    <text evidence="7">Homodimer.</text>
</comment>
<feature type="site" description="Participates in a stacking interaction with the thymidine ring of dTDP-4-oxo-6-deoxyglucose" evidence="6">
    <location>
        <position position="137"/>
    </location>
</feature>
<dbReference type="STRING" id="1282356.H045_22310"/>
<comment type="pathway">
    <text evidence="7">Carbohydrate biosynthesis; dTDP-L-rhamnose biosynthesis.</text>
</comment>